<sequence>MLEIEYLTDKNGHPKAVVIPIEVWKQLFFEQSEQEVTFEELSDKLQDYCLNQAMNEAESTPLLDRKTALQYLEE</sequence>
<organism evidence="1 2">
    <name type="scientific">Aphanothece sacrum FPU1</name>
    <dbReference type="NCBI Taxonomy" id="1920663"/>
    <lineage>
        <taxon>Bacteria</taxon>
        <taxon>Bacillati</taxon>
        <taxon>Cyanobacteriota</taxon>
        <taxon>Cyanophyceae</taxon>
        <taxon>Oscillatoriophycideae</taxon>
        <taxon>Chroococcales</taxon>
        <taxon>Aphanothecaceae</taxon>
        <taxon>Aphanothece</taxon>
    </lineage>
</organism>
<dbReference type="InterPro" id="IPR049537">
    <property type="entry name" value="RelB-like"/>
</dbReference>
<dbReference type="RefSeq" id="WP_124970985.1">
    <property type="nucleotide sequence ID" value="NZ_BDQK01000013.1"/>
</dbReference>
<dbReference type="Proteomes" id="UP000287247">
    <property type="component" value="Unassembled WGS sequence"/>
</dbReference>
<protein>
    <recommendedName>
        <fullName evidence="3">Prevent-host-death protein</fullName>
    </recommendedName>
</protein>
<dbReference type="EMBL" id="BDQK01000013">
    <property type="protein sequence ID" value="GBF81238.1"/>
    <property type="molecule type" value="Genomic_DNA"/>
</dbReference>
<evidence type="ECO:0000313" key="2">
    <source>
        <dbReference type="Proteomes" id="UP000287247"/>
    </source>
</evidence>
<dbReference type="AlphaFoldDB" id="A0A401IIW9"/>
<accession>A0A401IIW9</accession>
<dbReference type="Pfam" id="PF18506">
    <property type="entry name" value="RelB-like"/>
    <property type="match status" value="1"/>
</dbReference>
<comment type="caution">
    <text evidence="1">The sequence shown here is derived from an EMBL/GenBank/DDBJ whole genome shotgun (WGS) entry which is preliminary data.</text>
</comment>
<evidence type="ECO:0008006" key="3">
    <source>
        <dbReference type="Google" id="ProtNLM"/>
    </source>
</evidence>
<evidence type="ECO:0000313" key="1">
    <source>
        <dbReference type="EMBL" id="GBF81238.1"/>
    </source>
</evidence>
<name>A0A401IIW9_APHSA</name>
<keyword evidence="2" id="KW-1185">Reference proteome</keyword>
<dbReference type="OrthoDB" id="515411at2"/>
<reference evidence="2" key="1">
    <citation type="submission" date="2017-05" db="EMBL/GenBank/DDBJ databases">
        <title>Physiological properties and genetic analysis related to exopolysaccharide production of fresh-water unicellular cyanobacterium Aphanothece sacrum, Suizenji Nori, that has been cultured as a food source in Japan.</title>
        <authorList>
            <person name="Kanesaki Y."/>
            <person name="Yoshikawa S."/>
            <person name="Ohki K."/>
        </authorList>
    </citation>
    <scope>NUCLEOTIDE SEQUENCE [LARGE SCALE GENOMIC DNA]</scope>
    <source>
        <strain evidence="2">FPU1</strain>
    </source>
</reference>
<proteinExistence type="predicted"/>
<gene>
    <name evidence="1" type="ORF">AsFPU1_2650</name>
</gene>